<dbReference type="GO" id="GO:0006396">
    <property type="term" value="P:RNA processing"/>
    <property type="evidence" value="ECO:0007669"/>
    <property type="project" value="InterPro"/>
</dbReference>
<gene>
    <name evidence="5" type="ORF">M0R45_015173</name>
</gene>
<evidence type="ECO:0000256" key="4">
    <source>
        <dbReference type="PROSITE-ProRule" id="PRU01024"/>
    </source>
</evidence>
<dbReference type="PANTHER" id="PTHR47548:SF1">
    <property type="entry name" value="S-ADENOSYL-L-METHIONINE-DEPENDENT METHYLTRANSFERASES SUPERFAMILY PROTEIN"/>
    <property type="match status" value="1"/>
</dbReference>
<protein>
    <recommendedName>
        <fullName evidence="7">Methyltransferase small domain-containing protein</fullName>
    </recommendedName>
</protein>
<evidence type="ECO:0000256" key="3">
    <source>
        <dbReference type="ARBA" id="ARBA00022691"/>
    </source>
</evidence>
<sequence length="280" mass="31494">MTGLPVSLQFHSYRSNDIESLPVRDPNINAAAELLKKGLSEMTKRKNCRHTDFQFIWRNGGPRNNVHLIYSVWANSQTSTNNIIFENRWRRLLGERDFWEHVEGNDISLAPSSVVQANTWAFDTLLPKLQRYVPLGVSVADLYAGGGAIGLSLVATRKCRSVRCIEINKESKLSFEKTVDHLPNLVDSSINWHHADTSKELLSWIMGSDVLVVDPPRKGLDASLVDALRSISSIKDKAKLSCESSSSKDKDEKRPWMLCAREDSIQIGSKMTLEDRKSIA</sequence>
<dbReference type="GO" id="GO:0008173">
    <property type="term" value="F:RNA methyltransferase activity"/>
    <property type="evidence" value="ECO:0007669"/>
    <property type="project" value="InterPro"/>
</dbReference>
<comment type="caution">
    <text evidence="5">The sequence shown here is derived from an EMBL/GenBank/DDBJ whole genome shotgun (WGS) entry which is preliminary data.</text>
</comment>
<dbReference type="Gene3D" id="2.40.50.1070">
    <property type="match status" value="1"/>
</dbReference>
<evidence type="ECO:0000256" key="1">
    <source>
        <dbReference type="ARBA" id="ARBA00022603"/>
    </source>
</evidence>
<dbReference type="SUPFAM" id="SSF53335">
    <property type="entry name" value="S-adenosyl-L-methionine-dependent methyltransferases"/>
    <property type="match status" value="1"/>
</dbReference>
<feature type="binding site" evidence="4">
    <location>
        <position position="214"/>
    </location>
    <ligand>
        <name>S-adenosyl-L-methionine</name>
        <dbReference type="ChEBI" id="CHEBI:59789"/>
    </ligand>
</feature>
<feature type="binding site" evidence="4">
    <location>
        <position position="116"/>
    </location>
    <ligand>
        <name>S-adenosyl-L-methionine</name>
        <dbReference type="ChEBI" id="CHEBI:59789"/>
    </ligand>
</feature>
<feature type="binding site" evidence="4">
    <location>
        <position position="143"/>
    </location>
    <ligand>
        <name>S-adenosyl-L-methionine</name>
        <dbReference type="ChEBI" id="CHEBI:59789"/>
    </ligand>
</feature>
<dbReference type="GO" id="GO:0032259">
    <property type="term" value="P:methylation"/>
    <property type="evidence" value="ECO:0007669"/>
    <property type="project" value="UniProtKB-KW"/>
</dbReference>
<evidence type="ECO:0000313" key="5">
    <source>
        <dbReference type="EMBL" id="KAK9938434.1"/>
    </source>
</evidence>
<dbReference type="EMBL" id="JBEDUW010000003">
    <property type="protein sequence ID" value="KAK9938434.1"/>
    <property type="molecule type" value="Genomic_DNA"/>
</dbReference>
<organism evidence="5 6">
    <name type="scientific">Rubus argutus</name>
    <name type="common">Southern blackberry</name>
    <dbReference type="NCBI Taxonomy" id="59490"/>
    <lineage>
        <taxon>Eukaryota</taxon>
        <taxon>Viridiplantae</taxon>
        <taxon>Streptophyta</taxon>
        <taxon>Embryophyta</taxon>
        <taxon>Tracheophyta</taxon>
        <taxon>Spermatophyta</taxon>
        <taxon>Magnoliopsida</taxon>
        <taxon>eudicotyledons</taxon>
        <taxon>Gunneridae</taxon>
        <taxon>Pentapetalae</taxon>
        <taxon>rosids</taxon>
        <taxon>fabids</taxon>
        <taxon>Rosales</taxon>
        <taxon>Rosaceae</taxon>
        <taxon>Rosoideae</taxon>
        <taxon>Rosoideae incertae sedis</taxon>
        <taxon>Rubus</taxon>
    </lineage>
</organism>
<comment type="similarity">
    <text evidence="4">Belongs to the class I-like SAM-binding methyltransferase superfamily. RNA M5U methyltransferase family.</text>
</comment>
<evidence type="ECO:0008006" key="7">
    <source>
        <dbReference type="Google" id="ProtNLM"/>
    </source>
</evidence>
<proteinExistence type="inferred from homology"/>
<dbReference type="PROSITE" id="PS51687">
    <property type="entry name" value="SAM_MT_RNA_M5U"/>
    <property type="match status" value="1"/>
</dbReference>
<keyword evidence="6" id="KW-1185">Reference proteome</keyword>
<evidence type="ECO:0000313" key="6">
    <source>
        <dbReference type="Proteomes" id="UP001457282"/>
    </source>
</evidence>
<feature type="binding site" evidence="4">
    <location>
        <position position="166"/>
    </location>
    <ligand>
        <name>S-adenosyl-L-methionine</name>
        <dbReference type="ChEBI" id="CHEBI:59789"/>
    </ligand>
</feature>
<dbReference type="Gene3D" id="3.40.50.150">
    <property type="entry name" value="Vaccinia Virus protein VP39"/>
    <property type="match status" value="1"/>
</dbReference>
<dbReference type="Proteomes" id="UP001457282">
    <property type="component" value="Unassembled WGS sequence"/>
</dbReference>
<keyword evidence="1 4" id="KW-0489">Methyltransferase</keyword>
<dbReference type="PANTHER" id="PTHR47548">
    <property type="entry name" value="BNAA06G32370D PROTEIN"/>
    <property type="match status" value="1"/>
</dbReference>
<evidence type="ECO:0000256" key="2">
    <source>
        <dbReference type="ARBA" id="ARBA00022679"/>
    </source>
</evidence>
<dbReference type="CDD" id="cd02440">
    <property type="entry name" value="AdoMet_MTases"/>
    <property type="match status" value="1"/>
</dbReference>
<comment type="caution">
    <text evidence="4">Lacks conserved residue(s) required for the propagation of feature annotation.</text>
</comment>
<accession>A0AAW1XPZ4</accession>
<reference evidence="5 6" key="1">
    <citation type="journal article" date="2023" name="G3 (Bethesda)">
        <title>A chromosome-length genome assembly and annotation of blackberry (Rubus argutus, cv. 'Hillquist').</title>
        <authorList>
            <person name="Bruna T."/>
            <person name="Aryal R."/>
            <person name="Dudchenko O."/>
            <person name="Sargent D.J."/>
            <person name="Mead D."/>
            <person name="Buti M."/>
            <person name="Cavallini A."/>
            <person name="Hytonen T."/>
            <person name="Andres J."/>
            <person name="Pham M."/>
            <person name="Weisz D."/>
            <person name="Mascagni F."/>
            <person name="Usai G."/>
            <person name="Natali L."/>
            <person name="Bassil N."/>
            <person name="Fernandez G.E."/>
            <person name="Lomsadze A."/>
            <person name="Armour M."/>
            <person name="Olukolu B."/>
            <person name="Poorten T."/>
            <person name="Britton C."/>
            <person name="Davik J."/>
            <person name="Ashrafi H."/>
            <person name="Aiden E.L."/>
            <person name="Borodovsky M."/>
            <person name="Worthington M."/>
        </authorList>
    </citation>
    <scope>NUCLEOTIDE SEQUENCE [LARGE SCALE GENOMIC DNA]</scope>
    <source>
        <strain evidence="5">PI 553951</strain>
    </source>
</reference>
<keyword evidence="2 4" id="KW-0808">Transferase</keyword>
<keyword evidence="3 4" id="KW-0949">S-adenosyl-L-methionine</keyword>
<dbReference type="InterPro" id="IPR029063">
    <property type="entry name" value="SAM-dependent_MTases_sf"/>
</dbReference>
<dbReference type="Pfam" id="PF03602">
    <property type="entry name" value="Cons_hypoth95"/>
    <property type="match status" value="1"/>
</dbReference>
<dbReference type="InterPro" id="IPR010280">
    <property type="entry name" value="U5_MeTrfase_fam"/>
</dbReference>
<dbReference type="InterPro" id="IPR053304">
    <property type="entry name" value="RNA_M5U_MTase"/>
</dbReference>
<dbReference type="AlphaFoldDB" id="A0AAW1XPZ4"/>
<name>A0AAW1XPZ4_RUBAR</name>